<dbReference type="EMBL" id="CAJNJA010024733">
    <property type="protein sequence ID" value="CAE7531367.1"/>
    <property type="molecule type" value="Genomic_DNA"/>
</dbReference>
<evidence type="ECO:0000313" key="3">
    <source>
        <dbReference type="Proteomes" id="UP000601435"/>
    </source>
</evidence>
<name>A0A812TG24_9DINO</name>
<proteinExistence type="predicted"/>
<accession>A0A812TG24</accession>
<keyword evidence="3" id="KW-1185">Reference proteome</keyword>
<reference evidence="2" key="1">
    <citation type="submission" date="2021-02" db="EMBL/GenBank/DDBJ databases">
        <authorList>
            <person name="Dougan E. K."/>
            <person name="Rhodes N."/>
            <person name="Thang M."/>
            <person name="Chan C."/>
        </authorList>
    </citation>
    <scope>NUCLEOTIDE SEQUENCE</scope>
</reference>
<dbReference type="InterPro" id="IPR016024">
    <property type="entry name" value="ARM-type_fold"/>
</dbReference>
<dbReference type="AlphaFoldDB" id="A0A812TG24"/>
<sequence length="456" mass="48727">MARTTFLLAVVCLAQLGASVRQNMDLAARTLTALHTTEPSPFEEILKEPGMKECGKAIEAVQSHPAHREVFSRDREPRCDLVGTVKCTWSFVGTDKTETEPGKLRAVPMSPSMELSAVVPALAGGVARGLPSRWLRKENKDSRDFLCLNRLCTELAAKDLDVRQRAAESLAQLSKGDSFAVVMASQLQLVMCGLKPAQPGPVKLAILGALRSIAEKGHAVSVALHSNTLLPCLEDQDILVQRKVSALYRVLAEEGAAGMIAPDVKSIMQCFEATQANGVPLAAPLDALSAIAIAGEGLAVASVVDPLLRSLKDGRPKIRKSACATLGAIASGGAKELLGSLGLCAEAQGRGRASLFEMLVCTALDDRDDGVRLEAADALRWLPEADPDTCDETRQRFPLLVKRLRAERYGRYGDSRRGRNTCIQTDGAHTRINRSLCTAATLSITNAVVSGLSGKK</sequence>
<feature type="non-terminal residue" evidence="2">
    <location>
        <position position="1"/>
    </location>
</feature>
<gene>
    <name evidence="2" type="ORF">SNEC2469_LOCUS15263</name>
</gene>
<evidence type="ECO:0000256" key="1">
    <source>
        <dbReference type="SAM" id="SignalP"/>
    </source>
</evidence>
<keyword evidence="1" id="KW-0732">Signal</keyword>
<evidence type="ECO:0000313" key="2">
    <source>
        <dbReference type="EMBL" id="CAE7531367.1"/>
    </source>
</evidence>
<dbReference type="SUPFAM" id="SSF48371">
    <property type="entry name" value="ARM repeat"/>
    <property type="match status" value="1"/>
</dbReference>
<dbReference type="InterPro" id="IPR011989">
    <property type="entry name" value="ARM-like"/>
</dbReference>
<protein>
    <submittedName>
        <fullName evidence="2">Uncharacterized protein</fullName>
    </submittedName>
</protein>
<dbReference type="Proteomes" id="UP000601435">
    <property type="component" value="Unassembled WGS sequence"/>
</dbReference>
<organism evidence="2 3">
    <name type="scientific">Symbiodinium necroappetens</name>
    <dbReference type="NCBI Taxonomy" id="1628268"/>
    <lineage>
        <taxon>Eukaryota</taxon>
        <taxon>Sar</taxon>
        <taxon>Alveolata</taxon>
        <taxon>Dinophyceae</taxon>
        <taxon>Suessiales</taxon>
        <taxon>Symbiodiniaceae</taxon>
        <taxon>Symbiodinium</taxon>
    </lineage>
</organism>
<dbReference type="OrthoDB" id="8062037at2759"/>
<feature type="chain" id="PRO_5032651606" evidence="1">
    <location>
        <begin position="20"/>
        <end position="456"/>
    </location>
</feature>
<dbReference type="Gene3D" id="1.25.10.10">
    <property type="entry name" value="Leucine-rich Repeat Variant"/>
    <property type="match status" value="1"/>
</dbReference>
<comment type="caution">
    <text evidence="2">The sequence shown here is derived from an EMBL/GenBank/DDBJ whole genome shotgun (WGS) entry which is preliminary data.</text>
</comment>
<feature type="signal peptide" evidence="1">
    <location>
        <begin position="1"/>
        <end position="19"/>
    </location>
</feature>